<dbReference type="EMBL" id="RIBY02000080">
    <property type="protein sequence ID" value="KAH9845405.1"/>
    <property type="molecule type" value="Genomic_DNA"/>
</dbReference>
<comment type="caution">
    <text evidence="2">The sequence shown here is derived from an EMBL/GenBank/DDBJ whole genome shotgun (WGS) entry which is preliminary data.</text>
</comment>
<reference evidence="2 3" key="2">
    <citation type="journal article" date="2021" name="Curr. Genet.">
        <title>Genetic response to nitrogen starvation in the aggressive Eucalyptus foliar pathogen Teratosphaeria destructans.</title>
        <authorList>
            <person name="Havenga M."/>
            <person name="Wingfield B.D."/>
            <person name="Wingfield M.J."/>
            <person name="Dreyer L.L."/>
            <person name="Roets F."/>
            <person name="Aylward J."/>
        </authorList>
    </citation>
    <scope>NUCLEOTIDE SEQUENCE [LARGE SCALE GENOMIC DNA]</scope>
    <source>
        <strain evidence="2">CMW44962</strain>
    </source>
</reference>
<dbReference type="Proteomes" id="UP001138500">
    <property type="component" value="Unassembled WGS sequence"/>
</dbReference>
<dbReference type="AlphaFoldDB" id="A0A9W7W7D0"/>
<feature type="region of interest" description="Disordered" evidence="1">
    <location>
        <begin position="1"/>
        <end position="20"/>
    </location>
</feature>
<sequence>MDVASKKQHGRCTCRGAERERTTSSVLSVAKAENWMSSRADQALVSGGAFDLPEDEDPHVDMLGHDRALSSQAAGVMRGAVDGG</sequence>
<organism evidence="2 3">
    <name type="scientific">Teratosphaeria destructans</name>
    <dbReference type="NCBI Taxonomy" id="418781"/>
    <lineage>
        <taxon>Eukaryota</taxon>
        <taxon>Fungi</taxon>
        <taxon>Dikarya</taxon>
        <taxon>Ascomycota</taxon>
        <taxon>Pezizomycotina</taxon>
        <taxon>Dothideomycetes</taxon>
        <taxon>Dothideomycetidae</taxon>
        <taxon>Mycosphaerellales</taxon>
        <taxon>Teratosphaeriaceae</taxon>
        <taxon>Teratosphaeria</taxon>
    </lineage>
</organism>
<accession>A0A9W7W7D0</accession>
<feature type="compositionally biased region" description="Basic residues" evidence="1">
    <location>
        <begin position="1"/>
        <end position="12"/>
    </location>
</feature>
<gene>
    <name evidence="2" type="ORF">Tdes44962_MAKER06691</name>
</gene>
<reference evidence="2 3" key="1">
    <citation type="journal article" date="2018" name="IMA Fungus">
        <title>IMA Genome-F 10: Nine draft genome sequences of Claviceps purpurea s.lat., including C. arundinis, C. humidiphila, and C. cf. spartinae, pseudomolecules for the pitch canker pathogen Fusarium circinatum, draft genome of Davidsoniella eucalypti, Grosmannia galeiformis, Quambalaria eucalypti, and Teratosphaeria destructans.</title>
        <authorList>
            <person name="Wingfield B.D."/>
            <person name="Liu M."/>
            <person name="Nguyen H.D."/>
            <person name="Lane F.A."/>
            <person name="Morgan S.W."/>
            <person name="De Vos L."/>
            <person name="Wilken P.M."/>
            <person name="Duong T.A."/>
            <person name="Aylward J."/>
            <person name="Coetzee M.P."/>
            <person name="Dadej K."/>
            <person name="De Beer Z.W."/>
            <person name="Findlay W."/>
            <person name="Havenga M."/>
            <person name="Kolarik M."/>
            <person name="Menzies J.G."/>
            <person name="Naidoo K."/>
            <person name="Pochopski O."/>
            <person name="Shoukouhi P."/>
            <person name="Santana Q.C."/>
            <person name="Seifert K.A."/>
            <person name="Soal N."/>
            <person name="Steenkamp E.T."/>
            <person name="Tatham C.T."/>
            <person name="van der Nest M.A."/>
            <person name="Wingfield M.J."/>
        </authorList>
    </citation>
    <scope>NUCLEOTIDE SEQUENCE [LARGE SCALE GENOMIC DNA]</scope>
    <source>
        <strain evidence="2">CMW44962</strain>
    </source>
</reference>
<evidence type="ECO:0000313" key="2">
    <source>
        <dbReference type="EMBL" id="KAH9845405.1"/>
    </source>
</evidence>
<evidence type="ECO:0000313" key="3">
    <source>
        <dbReference type="Proteomes" id="UP001138500"/>
    </source>
</evidence>
<protein>
    <submittedName>
        <fullName evidence="2">Uncharacterized protein</fullName>
    </submittedName>
</protein>
<evidence type="ECO:0000256" key="1">
    <source>
        <dbReference type="SAM" id="MobiDB-lite"/>
    </source>
</evidence>
<name>A0A9W7W7D0_9PEZI</name>
<proteinExistence type="predicted"/>
<keyword evidence="3" id="KW-1185">Reference proteome</keyword>